<feature type="compositionally biased region" description="Low complexity" evidence="8">
    <location>
        <begin position="31"/>
        <end position="52"/>
    </location>
</feature>
<evidence type="ECO:0000313" key="11">
    <source>
        <dbReference type="Proteomes" id="UP000800092"/>
    </source>
</evidence>
<feature type="compositionally biased region" description="Low complexity" evidence="8">
    <location>
        <begin position="141"/>
        <end position="151"/>
    </location>
</feature>
<dbReference type="InterPro" id="IPR036236">
    <property type="entry name" value="Znf_C2H2_sf"/>
</dbReference>
<evidence type="ECO:0000256" key="1">
    <source>
        <dbReference type="ARBA" id="ARBA00004123"/>
    </source>
</evidence>
<feature type="compositionally biased region" description="Polar residues" evidence="8">
    <location>
        <begin position="393"/>
        <end position="406"/>
    </location>
</feature>
<name>A0A6A6GU86_VIRVR</name>
<accession>A0A6A6GU86</accession>
<feature type="region of interest" description="Disordered" evidence="8">
    <location>
        <begin position="376"/>
        <end position="441"/>
    </location>
</feature>
<comment type="subcellular location">
    <subcellularLocation>
        <location evidence="1">Nucleus</location>
    </subcellularLocation>
</comment>
<evidence type="ECO:0000256" key="8">
    <source>
        <dbReference type="SAM" id="MobiDB-lite"/>
    </source>
</evidence>
<dbReference type="PANTHER" id="PTHR16515:SF49">
    <property type="entry name" value="GASTRULA ZINC FINGER PROTEIN XLCGF49.1-LIKE-RELATED"/>
    <property type="match status" value="1"/>
</dbReference>
<feature type="compositionally biased region" description="Polar residues" evidence="8">
    <location>
        <begin position="335"/>
        <end position="345"/>
    </location>
</feature>
<feature type="compositionally biased region" description="Low complexity" evidence="8">
    <location>
        <begin position="607"/>
        <end position="622"/>
    </location>
</feature>
<reference evidence="10" key="1">
    <citation type="journal article" date="2020" name="Stud. Mycol.">
        <title>101 Dothideomycetes genomes: a test case for predicting lifestyles and emergence of pathogens.</title>
        <authorList>
            <person name="Haridas S."/>
            <person name="Albert R."/>
            <person name="Binder M."/>
            <person name="Bloem J."/>
            <person name="Labutti K."/>
            <person name="Salamov A."/>
            <person name="Andreopoulos B."/>
            <person name="Baker S."/>
            <person name="Barry K."/>
            <person name="Bills G."/>
            <person name="Bluhm B."/>
            <person name="Cannon C."/>
            <person name="Castanera R."/>
            <person name="Culley D."/>
            <person name="Daum C."/>
            <person name="Ezra D."/>
            <person name="Gonzalez J."/>
            <person name="Henrissat B."/>
            <person name="Kuo A."/>
            <person name="Liang C."/>
            <person name="Lipzen A."/>
            <person name="Lutzoni F."/>
            <person name="Magnuson J."/>
            <person name="Mondo S."/>
            <person name="Nolan M."/>
            <person name="Ohm R."/>
            <person name="Pangilinan J."/>
            <person name="Park H.-J."/>
            <person name="Ramirez L."/>
            <person name="Alfaro M."/>
            <person name="Sun H."/>
            <person name="Tritt A."/>
            <person name="Yoshinaga Y."/>
            <person name="Zwiers L.-H."/>
            <person name="Turgeon B."/>
            <person name="Goodwin S."/>
            <person name="Spatafora J."/>
            <person name="Crous P."/>
            <person name="Grigoriev I."/>
        </authorList>
    </citation>
    <scope>NUCLEOTIDE SEQUENCE</scope>
    <source>
        <strain evidence="10">Tuck. ex Michener</strain>
    </source>
</reference>
<feature type="compositionally biased region" description="Polar residues" evidence="8">
    <location>
        <begin position="318"/>
        <end position="327"/>
    </location>
</feature>
<feature type="compositionally biased region" description="Basic and acidic residues" evidence="8">
    <location>
        <begin position="285"/>
        <end position="300"/>
    </location>
</feature>
<dbReference type="SUPFAM" id="SSF57667">
    <property type="entry name" value="beta-beta-alpha zinc fingers"/>
    <property type="match status" value="1"/>
</dbReference>
<feature type="compositionally biased region" description="Basic and acidic residues" evidence="8">
    <location>
        <begin position="644"/>
        <end position="656"/>
    </location>
</feature>
<feature type="compositionally biased region" description="Low complexity" evidence="8">
    <location>
        <begin position="184"/>
        <end position="199"/>
    </location>
</feature>
<feature type="region of interest" description="Disordered" evidence="8">
    <location>
        <begin position="31"/>
        <end position="244"/>
    </location>
</feature>
<keyword evidence="2" id="KW-0479">Metal-binding</keyword>
<keyword evidence="5" id="KW-0862">Zinc</keyword>
<dbReference type="Proteomes" id="UP000800092">
    <property type="component" value="Unassembled WGS sequence"/>
</dbReference>
<dbReference type="OrthoDB" id="3524154at2759"/>
<feature type="compositionally biased region" description="Polar residues" evidence="8">
    <location>
        <begin position="1"/>
        <end position="11"/>
    </location>
</feature>
<dbReference type="Pfam" id="PF24537">
    <property type="entry name" value="zf-C2H2_fungi"/>
    <property type="match status" value="1"/>
</dbReference>
<evidence type="ECO:0000256" key="7">
    <source>
        <dbReference type="PROSITE-ProRule" id="PRU00042"/>
    </source>
</evidence>
<evidence type="ECO:0000256" key="2">
    <source>
        <dbReference type="ARBA" id="ARBA00022723"/>
    </source>
</evidence>
<feature type="region of interest" description="Disordered" evidence="8">
    <location>
        <begin position="1"/>
        <end position="20"/>
    </location>
</feature>
<dbReference type="Gene3D" id="3.30.160.60">
    <property type="entry name" value="Classic Zinc Finger"/>
    <property type="match status" value="1"/>
</dbReference>
<proteinExistence type="predicted"/>
<keyword evidence="4 7" id="KW-0863">Zinc-finger</keyword>
<keyword evidence="6" id="KW-0539">Nucleus</keyword>
<evidence type="ECO:0000256" key="5">
    <source>
        <dbReference type="ARBA" id="ARBA00022833"/>
    </source>
</evidence>
<dbReference type="PROSITE" id="PS00028">
    <property type="entry name" value="ZINC_FINGER_C2H2_1"/>
    <property type="match status" value="1"/>
</dbReference>
<evidence type="ECO:0000256" key="4">
    <source>
        <dbReference type="ARBA" id="ARBA00022771"/>
    </source>
</evidence>
<feature type="region of interest" description="Disordered" evidence="8">
    <location>
        <begin position="258"/>
        <end position="345"/>
    </location>
</feature>
<feature type="region of interest" description="Disordered" evidence="8">
    <location>
        <begin position="598"/>
        <end position="656"/>
    </location>
</feature>
<sequence>MDFSHAGSTPSIRIHDSNAHIDRYAIPRRASYVSSRSSATSSPMSIPQSSRESPPPPLPPPRHISGLTASNDPGWSWGNPPGFGRSQLSEVKPGSSLWGDWPSKKSEKALHDEDQNGLEFARRGSSTSTVKLEHDPDLPMSDGDGSASSGGLDYRSRSDYDKQLLSKIGGPSVIPERRHTGGDTTMSRWSSVSSSGPTSPRNAVMRSAALDQAGIEHGRTRRIGSASTIGTADETASHRGSYDHSIFSDHDFHMDDSGMKDLNINERSPSLTEDLAMAPKAGQKRRADSPQREPTREERSSTSSNSGGNDLFHRRSIAQLQFATRNSPGARLHTHQGSVSSNSSLGARNGSLASSYGLSVASSATSYSSDRLDRFSPGALSPSADPDLGPTSPYATSRSLNPSPRGSLSAAQQQQTTTDSAPSQRSGVPGGDGQSHSRHSSLGKMSGMFICECCPKKPKKFETADELRLHTMEKQYSCAYCKNRFKNKNEAERHQNSLHLRKHSWSCNALTGPEAAFTQPTNPASAVDVCGYCGEEFPTPPDWAVRTDHLNRVHKFMECNQTKKFYRADHFRQHLKHSHAGTSGKWTNMLENACMRDEPPPKERIPSVSSVSSSVAGSSNATGGAGVAAGFMAPPATMTVPGTTKHEVINESHEET</sequence>
<dbReference type="InterPro" id="IPR013087">
    <property type="entry name" value="Znf_C2H2_type"/>
</dbReference>
<evidence type="ECO:0000256" key="6">
    <source>
        <dbReference type="ARBA" id="ARBA00023242"/>
    </source>
</evidence>
<evidence type="ECO:0000259" key="9">
    <source>
        <dbReference type="PROSITE" id="PS50157"/>
    </source>
</evidence>
<feature type="compositionally biased region" description="Basic and acidic residues" evidence="8">
    <location>
        <begin position="154"/>
        <end position="164"/>
    </location>
</feature>
<dbReference type="GO" id="GO:0008270">
    <property type="term" value="F:zinc ion binding"/>
    <property type="evidence" value="ECO:0007669"/>
    <property type="project" value="UniProtKB-KW"/>
</dbReference>
<keyword evidence="3" id="KW-0677">Repeat</keyword>
<dbReference type="GO" id="GO:0005634">
    <property type="term" value="C:nucleus"/>
    <property type="evidence" value="ECO:0007669"/>
    <property type="project" value="UniProtKB-SubCell"/>
</dbReference>
<dbReference type="AlphaFoldDB" id="A0A6A6GU86"/>
<gene>
    <name evidence="10" type="ORF">EV356DRAFT_537308</name>
</gene>
<organism evidence="10 11">
    <name type="scientific">Viridothelium virens</name>
    <name type="common">Speckled blister lichen</name>
    <name type="synonym">Trypethelium virens</name>
    <dbReference type="NCBI Taxonomy" id="1048519"/>
    <lineage>
        <taxon>Eukaryota</taxon>
        <taxon>Fungi</taxon>
        <taxon>Dikarya</taxon>
        <taxon>Ascomycota</taxon>
        <taxon>Pezizomycotina</taxon>
        <taxon>Dothideomycetes</taxon>
        <taxon>Dothideomycetes incertae sedis</taxon>
        <taxon>Trypetheliales</taxon>
        <taxon>Trypetheliaceae</taxon>
        <taxon>Viridothelium</taxon>
    </lineage>
</organism>
<dbReference type="PANTHER" id="PTHR16515">
    <property type="entry name" value="PR DOMAIN ZINC FINGER PROTEIN"/>
    <property type="match status" value="1"/>
</dbReference>
<dbReference type="InterPro" id="IPR057026">
    <property type="entry name" value="Znf-C2H2_ascomycetes"/>
</dbReference>
<evidence type="ECO:0000313" key="10">
    <source>
        <dbReference type="EMBL" id="KAF2229352.1"/>
    </source>
</evidence>
<feature type="compositionally biased region" description="Low complexity" evidence="8">
    <location>
        <begin position="409"/>
        <end position="424"/>
    </location>
</feature>
<evidence type="ECO:0000256" key="3">
    <source>
        <dbReference type="ARBA" id="ARBA00022737"/>
    </source>
</evidence>
<dbReference type="PROSITE" id="PS50157">
    <property type="entry name" value="ZINC_FINGER_C2H2_2"/>
    <property type="match status" value="1"/>
</dbReference>
<protein>
    <recommendedName>
        <fullName evidence="9">C2H2-type domain-containing protein</fullName>
    </recommendedName>
</protein>
<feature type="compositionally biased region" description="Basic and acidic residues" evidence="8">
    <location>
        <begin position="102"/>
        <end position="114"/>
    </location>
</feature>
<keyword evidence="11" id="KW-1185">Reference proteome</keyword>
<feature type="compositionally biased region" description="Pro residues" evidence="8">
    <location>
        <begin position="53"/>
        <end position="62"/>
    </location>
</feature>
<dbReference type="InterPro" id="IPR050331">
    <property type="entry name" value="Zinc_finger"/>
</dbReference>
<dbReference type="EMBL" id="ML991866">
    <property type="protein sequence ID" value="KAF2229352.1"/>
    <property type="molecule type" value="Genomic_DNA"/>
</dbReference>
<feature type="domain" description="C2H2-type" evidence="9">
    <location>
        <begin position="476"/>
        <end position="504"/>
    </location>
</feature>
<feature type="compositionally biased region" description="Basic and acidic residues" evidence="8">
    <location>
        <begin position="235"/>
        <end position="244"/>
    </location>
</feature>